<protein>
    <submittedName>
        <fullName evidence="2">Uncharacterized protein</fullName>
    </submittedName>
</protein>
<sequence length="70" mass="7576">MSSLRYSGPSSFYRELAELPVPTSAKFINTFATSGVSGQQDYHLPSAEFVNSLNLQSFASPIPFAITIGM</sequence>
<evidence type="ECO:0000313" key="3">
    <source>
        <dbReference type="Proteomes" id="UP001194468"/>
    </source>
</evidence>
<evidence type="ECO:0000313" key="1">
    <source>
        <dbReference type="EMBL" id="KAF8422817.1"/>
    </source>
</evidence>
<accession>A0AAD4BFP1</accession>
<proteinExistence type="predicted"/>
<dbReference type="EMBL" id="WHUW01000097">
    <property type="protein sequence ID" value="KAF8425069.1"/>
    <property type="molecule type" value="Genomic_DNA"/>
</dbReference>
<comment type="caution">
    <text evidence="2">The sequence shown here is derived from an EMBL/GenBank/DDBJ whole genome shotgun (WGS) entry which is preliminary data.</text>
</comment>
<dbReference type="EMBL" id="WHUW01000120">
    <property type="protein sequence ID" value="KAF8422817.1"/>
    <property type="molecule type" value="Genomic_DNA"/>
</dbReference>
<organism evidence="2 3">
    <name type="scientific">Boletus edulis BED1</name>
    <dbReference type="NCBI Taxonomy" id="1328754"/>
    <lineage>
        <taxon>Eukaryota</taxon>
        <taxon>Fungi</taxon>
        <taxon>Dikarya</taxon>
        <taxon>Basidiomycota</taxon>
        <taxon>Agaricomycotina</taxon>
        <taxon>Agaricomycetes</taxon>
        <taxon>Agaricomycetidae</taxon>
        <taxon>Boletales</taxon>
        <taxon>Boletineae</taxon>
        <taxon>Boletaceae</taxon>
        <taxon>Boletoideae</taxon>
        <taxon>Boletus</taxon>
    </lineage>
</organism>
<reference evidence="2" key="2">
    <citation type="journal article" date="2020" name="Nat. Commun.">
        <title>Large-scale genome sequencing of mycorrhizal fungi provides insights into the early evolution of symbiotic traits.</title>
        <authorList>
            <person name="Miyauchi S."/>
            <person name="Kiss E."/>
            <person name="Kuo A."/>
            <person name="Drula E."/>
            <person name="Kohler A."/>
            <person name="Sanchez-Garcia M."/>
            <person name="Morin E."/>
            <person name="Andreopoulos B."/>
            <person name="Barry K.W."/>
            <person name="Bonito G."/>
            <person name="Buee M."/>
            <person name="Carver A."/>
            <person name="Chen C."/>
            <person name="Cichocki N."/>
            <person name="Clum A."/>
            <person name="Culley D."/>
            <person name="Crous P.W."/>
            <person name="Fauchery L."/>
            <person name="Girlanda M."/>
            <person name="Hayes R.D."/>
            <person name="Keri Z."/>
            <person name="LaButti K."/>
            <person name="Lipzen A."/>
            <person name="Lombard V."/>
            <person name="Magnuson J."/>
            <person name="Maillard F."/>
            <person name="Murat C."/>
            <person name="Nolan M."/>
            <person name="Ohm R.A."/>
            <person name="Pangilinan J."/>
            <person name="Pereira M.F."/>
            <person name="Perotto S."/>
            <person name="Peter M."/>
            <person name="Pfister S."/>
            <person name="Riley R."/>
            <person name="Sitrit Y."/>
            <person name="Stielow J.B."/>
            <person name="Szollosi G."/>
            <person name="Zifcakova L."/>
            <person name="Stursova M."/>
            <person name="Spatafora J.W."/>
            <person name="Tedersoo L."/>
            <person name="Vaario L.M."/>
            <person name="Yamada A."/>
            <person name="Yan M."/>
            <person name="Wang P."/>
            <person name="Xu J."/>
            <person name="Bruns T."/>
            <person name="Baldrian P."/>
            <person name="Vilgalys R."/>
            <person name="Dunand C."/>
            <person name="Henrissat B."/>
            <person name="Grigoriev I.V."/>
            <person name="Hibbett D."/>
            <person name="Nagy L.G."/>
            <person name="Martin F.M."/>
        </authorList>
    </citation>
    <scope>NUCLEOTIDE SEQUENCE</scope>
    <source>
        <strain evidence="2">BED1</strain>
    </source>
</reference>
<name>A0AAD4BFP1_BOLED</name>
<evidence type="ECO:0000313" key="2">
    <source>
        <dbReference type="EMBL" id="KAF8425069.1"/>
    </source>
</evidence>
<keyword evidence="3" id="KW-1185">Reference proteome</keyword>
<gene>
    <name evidence="2" type="ORF">L210DRAFT_3567568</name>
    <name evidence="1" type="ORF">L210DRAFT_3570997</name>
</gene>
<reference evidence="2" key="1">
    <citation type="submission" date="2019-10" db="EMBL/GenBank/DDBJ databases">
        <authorList>
            <consortium name="DOE Joint Genome Institute"/>
            <person name="Kuo A."/>
            <person name="Miyauchi S."/>
            <person name="Kiss E."/>
            <person name="Drula E."/>
            <person name="Kohler A."/>
            <person name="Sanchez-Garcia M."/>
            <person name="Andreopoulos B."/>
            <person name="Barry K.W."/>
            <person name="Bonito G."/>
            <person name="Buee M."/>
            <person name="Carver A."/>
            <person name="Chen C."/>
            <person name="Cichocki N."/>
            <person name="Clum A."/>
            <person name="Culley D."/>
            <person name="Crous P.W."/>
            <person name="Fauchery L."/>
            <person name="Girlanda M."/>
            <person name="Hayes R."/>
            <person name="Keri Z."/>
            <person name="LaButti K."/>
            <person name="Lipzen A."/>
            <person name="Lombard V."/>
            <person name="Magnuson J."/>
            <person name="Maillard F."/>
            <person name="Morin E."/>
            <person name="Murat C."/>
            <person name="Nolan M."/>
            <person name="Ohm R."/>
            <person name="Pangilinan J."/>
            <person name="Pereira M."/>
            <person name="Perotto S."/>
            <person name="Peter M."/>
            <person name="Riley R."/>
            <person name="Sitrit Y."/>
            <person name="Stielow B."/>
            <person name="Szollosi G."/>
            <person name="Zifcakova L."/>
            <person name="Stursova M."/>
            <person name="Spatafora J.W."/>
            <person name="Tedersoo L."/>
            <person name="Vaario L.-M."/>
            <person name="Yamada A."/>
            <person name="Yan M."/>
            <person name="Wang P."/>
            <person name="Xu J."/>
            <person name="Bruns T."/>
            <person name="Baldrian P."/>
            <person name="Vilgalys R."/>
            <person name="Henrissat B."/>
            <person name="Grigoriev I.V."/>
            <person name="Hibbett D."/>
            <person name="Nagy L.G."/>
            <person name="Martin F.M."/>
        </authorList>
    </citation>
    <scope>NUCLEOTIDE SEQUENCE</scope>
    <source>
        <strain evidence="2">BED1</strain>
    </source>
</reference>
<dbReference type="AlphaFoldDB" id="A0AAD4BFP1"/>
<dbReference type="Proteomes" id="UP001194468">
    <property type="component" value="Unassembled WGS sequence"/>
</dbReference>